<dbReference type="Pfam" id="PF13489">
    <property type="entry name" value="Methyltransf_23"/>
    <property type="match status" value="1"/>
</dbReference>
<evidence type="ECO:0000313" key="4">
    <source>
        <dbReference type="Proteomes" id="UP000635477"/>
    </source>
</evidence>
<comment type="caution">
    <text evidence="3">The sequence shown here is derived from an EMBL/GenBank/DDBJ whole genome shotgun (WGS) entry which is preliminary data.</text>
</comment>
<reference evidence="3" key="2">
    <citation type="submission" date="2020-05" db="EMBL/GenBank/DDBJ databases">
        <authorList>
            <person name="Kim H.-S."/>
            <person name="Proctor R.H."/>
            <person name="Brown D.W."/>
        </authorList>
    </citation>
    <scope>NUCLEOTIDE SEQUENCE</scope>
    <source>
        <strain evidence="3">NRRL 22465</strain>
    </source>
</reference>
<proteinExistence type="inferred from homology"/>
<dbReference type="SUPFAM" id="SSF53335">
    <property type="entry name" value="S-adenosyl-L-methionine-dependent methyltransferases"/>
    <property type="match status" value="1"/>
</dbReference>
<dbReference type="PANTHER" id="PTHR43591:SF14">
    <property type="entry name" value="METHYLTRANSFERASE"/>
    <property type="match status" value="1"/>
</dbReference>
<comment type="similarity">
    <text evidence="1">Belongs to the methyltransferase superfamily. LaeA methyltransferase family.</text>
</comment>
<evidence type="ECO:0000256" key="2">
    <source>
        <dbReference type="SAM" id="MobiDB-lite"/>
    </source>
</evidence>
<dbReference type="EMBL" id="JABEYC010000385">
    <property type="protein sequence ID" value="KAF4978238.1"/>
    <property type="molecule type" value="Genomic_DNA"/>
</dbReference>
<dbReference type="Gene3D" id="3.40.50.150">
    <property type="entry name" value="Vaccinia Virus protein VP39"/>
    <property type="match status" value="1"/>
</dbReference>
<evidence type="ECO:0008006" key="5">
    <source>
        <dbReference type="Google" id="ProtNLM"/>
    </source>
</evidence>
<feature type="region of interest" description="Disordered" evidence="2">
    <location>
        <begin position="1"/>
        <end position="41"/>
    </location>
</feature>
<name>A0A8H4UKY1_9HYPO</name>
<organism evidence="3 4">
    <name type="scientific">Fusarium zealandicum</name>
    <dbReference type="NCBI Taxonomy" id="1053134"/>
    <lineage>
        <taxon>Eukaryota</taxon>
        <taxon>Fungi</taxon>
        <taxon>Dikarya</taxon>
        <taxon>Ascomycota</taxon>
        <taxon>Pezizomycotina</taxon>
        <taxon>Sordariomycetes</taxon>
        <taxon>Hypocreomycetidae</taxon>
        <taxon>Hypocreales</taxon>
        <taxon>Nectriaceae</taxon>
        <taxon>Fusarium</taxon>
        <taxon>Fusarium staphyleae species complex</taxon>
    </lineage>
</organism>
<evidence type="ECO:0000256" key="1">
    <source>
        <dbReference type="ARBA" id="ARBA00038158"/>
    </source>
</evidence>
<dbReference type="AlphaFoldDB" id="A0A8H4UKY1"/>
<feature type="compositionally biased region" description="Polar residues" evidence="2">
    <location>
        <begin position="27"/>
        <end position="38"/>
    </location>
</feature>
<dbReference type="OrthoDB" id="2013972at2759"/>
<protein>
    <recommendedName>
        <fullName evidence="5">Methyltransferase</fullName>
    </recommendedName>
</protein>
<dbReference type="PANTHER" id="PTHR43591">
    <property type="entry name" value="METHYLTRANSFERASE"/>
    <property type="match status" value="1"/>
</dbReference>
<reference evidence="3" key="1">
    <citation type="journal article" date="2020" name="BMC Genomics">
        <title>Correction to: Identification and distribution of gene clusters required for synthesis of sphingolipid metabolism inhibitors in diverse species of the filamentous fungus Fusarium.</title>
        <authorList>
            <person name="Kim H.S."/>
            <person name="Lohmar J.M."/>
            <person name="Busman M."/>
            <person name="Brown D.W."/>
            <person name="Naumann T.A."/>
            <person name="Divon H.H."/>
            <person name="Lysoe E."/>
            <person name="Uhlig S."/>
            <person name="Proctor R.H."/>
        </authorList>
    </citation>
    <scope>NUCLEOTIDE SEQUENCE</scope>
    <source>
        <strain evidence="3">NRRL 22465</strain>
    </source>
</reference>
<sequence>MAWHTNIPSFRPRAKTRSRDLAHSPLSMASNSSGSTQGPHGDYEFTFESIIDASSLVVEHLAVDPTADDRDSETLESSVEDYPEEFGRTYHAYKEGSYAFPNDVSEQDRLEFQNGIIMSKLFDGCLHLAPFSESQPPRRVLDVATGTGDWAIQMGDLYPTAYVEGIDLSPIQPQTLPPNVRFFVQDASEPWSCMEKFDYIHTRITLGSFSDFKTEIVQQAFDNLEPGGWLESIDLMTMWYSDDDSLDPHGPLARWARNLNIASESVNRPLSVAHKMKEWYEEVGFVDVEERVYKIPTNGWPADPYWKDIGKLWRWNLTEGLSGFTLGLFSRVLGWTEEEIQMSLVEVRRDIQDTRIHSYEPLYVVWGRKPLPDEL</sequence>
<accession>A0A8H4UKY1</accession>
<dbReference type="GO" id="GO:0008168">
    <property type="term" value="F:methyltransferase activity"/>
    <property type="evidence" value="ECO:0007669"/>
    <property type="project" value="TreeGrafter"/>
</dbReference>
<evidence type="ECO:0000313" key="3">
    <source>
        <dbReference type="EMBL" id="KAF4978238.1"/>
    </source>
</evidence>
<dbReference type="Proteomes" id="UP000635477">
    <property type="component" value="Unassembled WGS sequence"/>
</dbReference>
<dbReference type="InterPro" id="IPR029063">
    <property type="entry name" value="SAM-dependent_MTases_sf"/>
</dbReference>
<dbReference type="CDD" id="cd02440">
    <property type="entry name" value="AdoMet_MTases"/>
    <property type="match status" value="1"/>
</dbReference>
<keyword evidence="4" id="KW-1185">Reference proteome</keyword>
<gene>
    <name evidence="3" type="ORF">FZEAL_5343</name>
</gene>